<feature type="region of interest" description="Disordered" evidence="1">
    <location>
        <begin position="13"/>
        <end position="106"/>
    </location>
</feature>
<protein>
    <submittedName>
        <fullName evidence="2">Uncharacterized protein</fullName>
    </submittedName>
</protein>
<comment type="caution">
    <text evidence="2">The sequence shown here is derived from an EMBL/GenBank/DDBJ whole genome shotgun (WGS) entry which is preliminary data.</text>
</comment>
<evidence type="ECO:0000313" key="3">
    <source>
        <dbReference type="Proteomes" id="UP000636709"/>
    </source>
</evidence>
<dbReference type="PANTHER" id="PTHR46504">
    <property type="entry name" value="TRNASE Z TRZ1"/>
    <property type="match status" value="1"/>
</dbReference>
<keyword evidence="3" id="KW-1185">Reference proteome</keyword>
<sequence length="164" mass="17727">MPRLEIEGYAVEGISISRGTRPASSSFPQLAFDIGTARRPPSRRTSSSSRTRTRTTSGASRSTSPRWAAGGCARPPYSSPPASPTSCGASSRSTVPWTSPTSTISSCRSRLGRSTISARTSKVKTFRTYHRVPSQGYLIYKVKQKLKDEYAGFPAKENSLVSES</sequence>
<feature type="compositionally biased region" description="Low complexity" evidence="1">
    <location>
        <begin position="35"/>
        <end position="66"/>
    </location>
</feature>
<dbReference type="OrthoDB" id="527344at2759"/>
<accession>A0A835KTD9</accession>
<name>A0A835KTD9_9POAL</name>
<evidence type="ECO:0000313" key="2">
    <source>
        <dbReference type="EMBL" id="KAF8769550.1"/>
    </source>
</evidence>
<evidence type="ECO:0000256" key="1">
    <source>
        <dbReference type="SAM" id="MobiDB-lite"/>
    </source>
</evidence>
<organism evidence="2 3">
    <name type="scientific">Digitaria exilis</name>
    <dbReference type="NCBI Taxonomy" id="1010633"/>
    <lineage>
        <taxon>Eukaryota</taxon>
        <taxon>Viridiplantae</taxon>
        <taxon>Streptophyta</taxon>
        <taxon>Embryophyta</taxon>
        <taxon>Tracheophyta</taxon>
        <taxon>Spermatophyta</taxon>
        <taxon>Magnoliopsida</taxon>
        <taxon>Liliopsida</taxon>
        <taxon>Poales</taxon>
        <taxon>Poaceae</taxon>
        <taxon>PACMAD clade</taxon>
        <taxon>Panicoideae</taxon>
        <taxon>Panicodae</taxon>
        <taxon>Paniceae</taxon>
        <taxon>Anthephorinae</taxon>
        <taxon>Digitaria</taxon>
    </lineage>
</organism>
<dbReference type="EMBL" id="JACEFO010000438">
    <property type="protein sequence ID" value="KAF8769550.1"/>
    <property type="molecule type" value="Genomic_DNA"/>
</dbReference>
<dbReference type="Proteomes" id="UP000636709">
    <property type="component" value="Unassembled WGS sequence"/>
</dbReference>
<gene>
    <name evidence="2" type="ORF">HU200_006425</name>
</gene>
<proteinExistence type="predicted"/>
<feature type="compositionally biased region" description="Polar residues" evidence="1">
    <location>
        <begin position="87"/>
        <end position="106"/>
    </location>
</feature>
<dbReference type="PANTHER" id="PTHR46504:SF4">
    <property type="entry name" value="METALLO-BETA-LACTAMASE DOMAIN-CONTAINING PROTEIN"/>
    <property type="match status" value="1"/>
</dbReference>
<dbReference type="AlphaFoldDB" id="A0A835KTD9"/>
<reference evidence="2" key="1">
    <citation type="submission" date="2020-07" db="EMBL/GenBank/DDBJ databases">
        <title>Genome sequence and genetic diversity analysis of an under-domesticated orphan crop, white fonio (Digitaria exilis).</title>
        <authorList>
            <person name="Bennetzen J.L."/>
            <person name="Chen S."/>
            <person name="Ma X."/>
            <person name="Wang X."/>
            <person name="Yssel A.E.J."/>
            <person name="Chaluvadi S.R."/>
            <person name="Johnson M."/>
            <person name="Gangashetty P."/>
            <person name="Hamidou F."/>
            <person name="Sanogo M.D."/>
            <person name="Zwaenepoel A."/>
            <person name="Wallace J."/>
            <person name="Van De Peer Y."/>
            <person name="Van Deynze A."/>
        </authorList>
    </citation>
    <scope>NUCLEOTIDE SEQUENCE</scope>
    <source>
        <tissue evidence="2">Leaves</tissue>
    </source>
</reference>